<dbReference type="Pfam" id="PF04193">
    <property type="entry name" value="PQ-loop"/>
    <property type="match status" value="1"/>
</dbReference>
<evidence type="ECO:0000313" key="7">
    <source>
        <dbReference type="Proteomes" id="UP001151295"/>
    </source>
</evidence>
<comment type="caution">
    <text evidence="6">The sequence shown here is derived from an EMBL/GenBank/DDBJ whole genome shotgun (WGS) entry which is preliminary data.</text>
</comment>
<dbReference type="InterPro" id="IPR006603">
    <property type="entry name" value="PQ-loop_rpt"/>
</dbReference>
<protein>
    <submittedName>
        <fullName evidence="6">Uncharacterized protein</fullName>
    </submittedName>
</protein>
<dbReference type="PANTHER" id="PTHR16201">
    <property type="entry name" value="SEVEN TRANSMEMBRANE PROTEIN 1-RELATED"/>
    <property type="match status" value="1"/>
</dbReference>
<dbReference type="EMBL" id="JANBQD010000102">
    <property type="protein sequence ID" value="KAJ1988232.1"/>
    <property type="molecule type" value="Genomic_DNA"/>
</dbReference>
<dbReference type="InterPro" id="IPR051415">
    <property type="entry name" value="LAAT-1"/>
</dbReference>
<keyword evidence="3 5" id="KW-1133">Transmembrane helix</keyword>
<evidence type="ECO:0000313" key="6">
    <source>
        <dbReference type="EMBL" id="KAJ1988232.1"/>
    </source>
</evidence>
<gene>
    <name evidence="6" type="ORF">EDC05_005432</name>
</gene>
<feature type="non-terminal residue" evidence="6">
    <location>
        <position position="66"/>
    </location>
</feature>
<dbReference type="Proteomes" id="UP001151295">
    <property type="component" value="Unassembled WGS sequence"/>
</dbReference>
<dbReference type="SMART" id="SM00679">
    <property type="entry name" value="CTNS"/>
    <property type="match status" value="1"/>
</dbReference>
<keyword evidence="7" id="KW-1185">Reference proteome</keyword>
<reference evidence="6" key="1">
    <citation type="submission" date="2022-07" db="EMBL/GenBank/DDBJ databases">
        <title>Phylogenomic reconstructions and comparative analyses of Kickxellomycotina fungi.</title>
        <authorList>
            <person name="Reynolds N.K."/>
            <person name="Stajich J.E."/>
            <person name="Barry K."/>
            <person name="Grigoriev I.V."/>
            <person name="Crous P."/>
            <person name="Smith M.E."/>
        </authorList>
    </citation>
    <scope>NUCLEOTIDE SEQUENCE</scope>
    <source>
        <strain evidence="6">BCRC 34882</strain>
    </source>
</reference>
<keyword evidence="2 5" id="KW-0812">Transmembrane</keyword>
<dbReference type="Gene3D" id="1.20.1280.290">
    <property type="match status" value="1"/>
</dbReference>
<accession>A0ABQ8PFV9</accession>
<sequence length="66" mass="7222">MFFLGARIPQLIKNYQKKSCNGLSIGMFIFSILGNVAFTLSLLLHSLDSSYLLANVPWIVGSTGTL</sequence>
<evidence type="ECO:0000256" key="4">
    <source>
        <dbReference type="ARBA" id="ARBA00023136"/>
    </source>
</evidence>
<proteinExistence type="predicted"/>
<feature type="transmembrane region" description="Helical" evidence="5">
    <location>
        <begin position="21"/>
        <end position="44"/>
    </location>
</feature>
<evidence type="ECO:0000256" key="3">
    <source>
        <dbReference type="ARBA" id="ARBA00022989"/>
    </source>
</evidence>
<keyword evidence="4 5" id="KW-0472">Membrane</keyword>
<evidence type="ECO:0000256" key="1">
    <source>
        <dbReference type="ARBA" id="ARBA00004141"/>
    </source>
</evidence>
<organism evidence="6 7">
    <name type="scientific">Coemansia umbellata</name>
    <dbReference type="NCBI Taxonomy" id="1424467"/>
    <lineage>
        <taxon>Eukaryota</taxon>
        <taxon>Fungi</taxon>
        <taxon>Fungi incertae sedis</taxon>
        <taxon>Zoopagomycota</taxon>
        <taxon>Kickxellomycotina</taxon>
        <taxon>Kickxellomycetes</taxon>
        <taxon>Kickxellales</taxon>
        <taxon>Kickxellaceae</taxon>
        <taxon>Coemansia</taxon>
    </lineage>
</organism>
<comment type="subcellular location">
    <subcellularLocation>
        <location evidence="1">Membrane</location>
        <topology evidence="1">Multi-pass membrane protein</topology>
    </subcellularLocation>
</comment>
<name>A0ABQ8PFV9_9FUNG</name>
<evidence type="ECO:0000256" key="5">
    <source>
        <dbReference type="SAM" id="Phobius"/>
    </source>
</evidence>
<dbReference type="PANTHER" id="PTHR16201:SF44">
    <property type="entry name" value="SEVEN TRANSMEMBRANE PROTEIN 1"/>
    <property type="match status" value="1"/>
</dbReference>
<evidence type="ECO:0000256" key="2">
    <source>
        <dbReference type="ARBA" id="ARBA00022692"/>
    </source>
</evidence>